<dbReference type="Proteomes" id="UP000198820">
    <property type="component" value="Unassembled WGS sequence"/>
</dbReference>
<name>A0A1H3YP23_9FLAO</name>
<dbReference type="InterPro" id="IPR052894">
    <property type="entry name" value="AsmA-related"/>
</dbReference>
<dbReference type="AlphaFoldDB" id="A0A1H3YP23"/>
<evidence type="ECO:0000259" key="3">
    <source>
        <dbReference type="Pfam" id="PF05170"/>
    </source>
</evidence>
<evidence type="ECO:0000256" key="2">
    <source>
        <dbReference type="SAM" id="Phobius"/>
    </source>
</evidence>
<dbReference type="GO" id="GO:0005886">
    <property type="term" value="C:plasma membrane"/>
    <property type="evidence" value="ECO:0007669"/>
    <property type="project" value="TreeGrafter"/>
</dbReference>
<sequence>MKKFLKIFGIIILVLVAALVLTPIIFEDQIESEIKKVINKNVNATVDWNELDLSLFRSFPDASVQLTDLKVINKAPFDGDTLVNSEQINLNLGILQLFKSDPIKIDNFSLDGALINIKVNEDGAANYDIAKETTEQPKEEVNEESGGMQLALQSYKINNSTIIYDDKSAKTYLKLNDFNHHGSGDLEANKTTLETQTNSLVTFVFDEVEYLSDNSIDLAADLEIDFDQMKFSFLENKAMINQLPLNFEGYVQIFDDYQDIDVSFSMPTSSFKNFLGLVPKAYAGNLEGVDTSGDFELNGSIKGRVDDENIPKINIKGYSENAKVKYADLPKSIDNIHVNVEIINDSGKVEDTYIDVKQFAFNIAQDYFKGQLKVTDLMNDMIVDFDVDGNINLANIKQAYPVDIEQDLNGHLKAELAGRANVEQVSQENYNNLNINGHLSLDNFNYVDEAFPHELKLSQIAIRFNKNQIQLENLDIKTGQSDLNAKGELKNLMAFVFSDGVLKGNFNAQSNNFVVSDFLVEETEEEQNETSKEEETDQPKTTNQGQTAFKVPDFLDIVLNFDAKKVQYDNLNLDNVKGALSIRNEAVNLEKINARIFGGNIMLDGLVSTKSNKPQFDVKLDLDLIDIQNTFKDLHLLQNVAPIAEALTGQMNLKIDFSGLINKDLSLDFSSLAGQVAADVLNAEVHTEQSKLISGISNRLENVNLGNKKLKDLSAMLEFNDGKIKTKPFDFNIEDIQVNVQGEQGFDKSINYNLDLDIPAKYLGDKLGGQLANLSGQELKDFKIDLPISLSGQYNSPKINLNMKTAINDLKNKIVEEQKGKLKDKAEDKIKDFLNDKLNNKKDSTQTEQDSVKTKQKEETKDKIKGALEGLFGKKEKDEKENKEKDEN</sequence>
<dbReference type="InterPro" id="IPR007844">
    <property type="entry name" value="AsmA"/>
</dbReference>
<dbReference type="GO" id="GO:0090313">
    <property type="term" value="P:regulation of protein targeting to membrane"/>
    <property type="evidence" value="ECO:0007669"/>
    <property type="project" value="TreeGrafter"/>
</dbReference>
<dbReference type="Pfam" id="PF05170">
    <property type="entry name" value="AsmA"/>
    <property type="match status" value="1"/>
</dbReference>
<dbReference type="STRING" id="908615.SAMN05421540_103210"/>
<gene>
    <name evidence="4" type="ORF">SAMN05421540_103210</name>
</gene>
<dbReference type="PANTHER" id="PTHR30441">
    <property type="entry name" value="DUF748 DOMAIN-CONTAINING PROTEIN"/>
    <property type="match status" value="1"/>
</dbReference>
<keyword evidence="2" id="KW-1133">Transmembrane helix</keyword>
<organism evidence="4 5">
    <name type="scientific">Psychroflexus halocasei</name>
    <dbReference type="NCBI Taxonomy" id="908615"/>
    <lineage>
        <taxon>Bacteria</taxon>
        <taxon>Pseudomonadati</taxon>
        <taxon>Bacteroidota</taxon>
        <taxon>Flavobacteriia</taxon>
        <taxon>Flavobacteriales</taxon>
        <taxon>Flavobacteriaceae</taxon>
        <taxon>Psychroflexus</taxon>
    </lineage>
</organism>
<evidence type="ECO:0000256" key="1">
    <source>
        <dbReference type="SAM" id="MobiDB-lite"/>
    </source>
</evidence>
<keyword evidence="5" id="KW-1185">Reference proteome</keyword>
<feature type="region of interest" description="Disordered" evidence="1">
    <location>
        <begin position="834"/>
        <end position="888"/>
    </location>
</feature>
<feature type="region of interest" description="Disordered" evidence="1">
    <location>
        <begin position="524"/>
        <end position="545"/>
    </location>
</feature>
<protein>
    <submittedName>
        <fullName evidence="4">AsmA family protein</fullName>
    </submittedName>
</protein>
<accession>A0A1H3YP23</accession>
<keyword evidence="2" id="KW-0472">Membrane</keyword>
<evidence type="ECO:0000313" key="4">
    <source>
        <dbReference type="EMBL" id="SEA13286.1"/>
    </source>
</evidence>
<evidence type="ECO:0000313" key="5">
    <source>
        <dbReference type="Proteomes" id="UP000198820"/>
    </source>
</evidence>
<proteinExistence type="predicted"/>
<feature type="domain" description="AsmA" evidence="3">
    <location>
        <begin position="1"/>
        <end position="179"/>
    </location>
</feature>
<feature type="compositionally biased region" description="Acidic residues" evidence="1">
    <location>
        <begin position="524"/>
        <end position="536"/>
    </location>
</feature>
<reference evidence="4 5" key="1">
    <citation type="submission" date="2016-10" db="EMBL/GenBank/DDBJ databases">
        <authorList>
            <person name="de Groot N.N."/>
        </authorList>
    </citation>
    <scope>NUCLEOTIDE SEQUENCE [LARGE SCALE GENOMIC DNA]</scope>
    <source>
        <strain evidence="4 5">DSM 23581</strain>
    </source>
</reference>
<dbReference type="PANTHER" id="PTHR30441:SF8">
    <property type="entry name" value="DUF748 DOMAIN-CONTAINING PROTEIN"/>
    <property type="match status" value="1"/>
</dbReference>
<feature type="transmembrane region" description="Helical" evidence="2">
    <location>
        <begin position="7"/>
        <end position="26"/>
    </location>
</feature>
<dbReference type="RefSeq" id="WP_093240833.1">
    <property type="nucleotide sequence ID" value="NZ_FNQF01000003.1"/>
</dbReference>
<keyword evidence="2" id="KW-0812">Transmembrane</keyword>
<dbReference type="EMBL" id="FNQF01000003">
    <property type="protein sequence ID" value="SEA13286.1"/>
    <property type="molecule type" value="Genomic_DNA"/>
</dbReference>